<dbReference type="EMBL" id="CP157675">
    <property type="protein sequence ID" value="XBP71622.1"/>
    <property type="molecule type" value="Genomic_DNA"/>
</dbReference>
<dbReference type="PANTHER" id="PTHR43875">
    <property type="entry name" value="MALTODEXTRIN IMPORT ATP-BINDING PROTEIN MSMX"/>
    <property type="match status" value="1"/>
</dbReference>
<dbReference type="Pfam" id="PF00005">
    <property type="entry name" value="ABC_tran"/>
    <property type="match status" value="1"/>
</dbReference>
<keyword evidence="3" id="KW-0547">Nucleotide-binding</keyword>
<dbReference type="PROSITE" id="PS00211">
    <property type="entry name" value="ABC_TRANSPORTER_1"/>
    <property type="match status" value="1"/>
</dbReference>
<evidence type="ECO:0000256" key="3">
    <source>
        <dbReference type="ARBA" id="ARBA00022741"/>
    </source>
</evidence>
<dbReference type="GO" id="GO:0008643">
    <property type="term" value="P:carbohydrate transport"/>
    <property type="evidence" value="ECO:0007669"/>
    <property type="project" value="InterPro"/>
</dbReference>
<dbReference type="InterPro" id="IPR027417">
    <property type="entry name" value="P-loop_NTPase"/>
</dbReference>
<protein>
    <submittedName>
        <fullName evidence="6">Sn-glycerol-3-phosphate ABC transporter ATP-binding protein UgpC</fullName>
    </submittedName>
</protein>
<dbReference type="GO" id="GO:0005524">
    <property type="term" value="F:ATP binding"/>
    <property type="evidence" value="ECO:0007669"/>
    <property type="project" value="UniProtKB-KW"/>
</dbReference>
<reference evidence="6" key="1">
    <citation type="submission" date="2024-05" db="EMBL/GenBank/DDBJ databases">
        <authorList>
            <person name="Bunk B."/>
            <person name="Swiderski J."/>
            <person name="Sproer C."/>
            <person name="Thiel V."/>
        </authorList>
    </citation>
    <scope>NUCLEOTIDE SEQUENCE</scope>
    <source>
        <strain evidence="6">DSM 17735</strain>
    </source>
</reference>
<dbReference type="GO" id="GO:0016887">
    <property type="term" value="F:ATP hydrolysis activity"/>
    <property type="evidence" value="ECO:0007669"/>
    <property type="project" value="InterPro"/>
</dbReference>
<dbReference type="CDD" id="cd03301">
    <property type="entry name" value="ABC_MalK_N"/>
    <property type="match status" value="1"/>
</dbReference>
<dbReference type="Gene3D" id="2.40.50.100">
    <property type="match status" value="1"/>
</dbReference>
<keyword evidence="2" id="KW-1003">Cell membrane</keyword>
<evidence type="ECO:0000256" key="2">
    <source>
        <dbReference type="ARBA" id="ARBA00022475"/>
    </source>
</evidence>
<dbReference type="GO" id="GO:0140359">
    <property type="term" value="F:ABC-type transporter activity"/>
    <property type="evidence" value="ECO:0007669"/>
    <property type="project" value="InterPro"/>
</dbReference>
<dbReference type="Gene3D" id="3.40.50.300">
    <property type="entry name" value="P-loop containing nucleotide triphosphate hydrolases"/>
    <property type="match status" value="1"/>
</dbReference>
<organism evidence="6">
    <name type="scientific">Polaromonas hydrogenivorans</name>
    <dbReference type="NCBI Taxonomy" id="335476"/>
    <lineage>
        <taxon>Bacteria</taxon>
        <taxon>Pseudomonadati</taxon>
        <taxon>Pseudomonadota</taxon>
        <taxon>Betaproteobacteria</taxon>
        <taxon>Burkholderiales</taxon>
        <taxon>Comamonadaceae</taxon>
        <taxon>Polaromonas</taxon>
    </lineage>
</organism>
<proteinExistence type="predicted"/>
<accession>A0AAU7LV85</accession>
<dbReference type="InterPro" id="IPR012340">
    <property type="entry name" value="NA-bd_OB-fold"/>
</dbReference>
<dbReference type="InterPro" id="IPR040582">
    <property type="entry name" value="OB_MalK-like"/>
</dbReference>
<dbReference type="Gene3D" id="2.40.50.140">
    <property type="entry name" value="Nucleic acid-binding proteins"/>
    <property type="match status" value="1"/>
</dbReference>
<keyword evidence="1" id="KW-0813">Transport</keyword>
<dbReference type="PROSITE" id="PS50893">
    <property type="entry name" value="ABC_TRANSPORTER_2"/>
    <property type="match status" value="1"/>
</dbReference>
<dbReference type="InterPro" id="IPR003593">
    <property type="entry name" value="AAA+_ATPase"/>
</dbReference>
<dbReference type="SMART" id="SM00382">
    <property type="entry name" value="AAA"/>
    <property type="match status" value="1"/>
</dbReference>
<dbReference type="InterPro" id="IPR047641">
    <property type="entry name" value="ABC_transpr_MalK/UgpC-like"/>
</dbReference>
<evidence type="ECO:0000256" key="4">
    <source>
        <dbReference type="ARBA" id="ARBA00022840"/>
    </source>
</evidence>
<evidence type="ECO:0000256" key="1">
    <source>
        <dbReference type="ARBA" id="ARBA00022448"/>
    </source>
</evidence>
<dbReference type="SUPFAM" id="SSF52540">
    <property type="entry name" value="P-loop containing nucleoside triphosphate hydrolases"/>
    <property type="match status" value="1"/>
</dbReference>
<evidence type="ECO:0000313" key="6">
    <source>
        <dbReference type="EMBL" id="XBP71622.1"/>
    </source>
</evidence>
<keyword evidence="4 6" id="KW-0067">ATP-binding</keyword>
<sequence>MAAVNAKNVVKRYDSVEILHGVSIDIADGEFTVLVGPSGCGKSTLLRMIAGLEGITSGDISIGGRVVNDLAPKERDIAMVFQSYALYPHMTVYANMAFSLTLAKTDTQKIREQVDHAAGILNLTALLERYPRQLSGGQRQRVAMGRAIVRNPQVFLFDEPLSNLDAKLRVQMRAELKELHQRLKTTSIYVTHDQIEAMTLADKIVVMRDGRVEQVGKPLDLYDNPANVFVAGFIGSPAMNFIDGVLRAEGGRCGVEIAGGHLVSLQPDDAFVAGQKVLLGVRPEHFSLTRQGQGIASKVVVVEPTGADIQVVSKLGDMELVSVFRERHDFTPGEAIYLEPDLSKAHLFDAASGRALPASAMRAGAAGNASASRSQVEQLYSYS</sequence>
<dbReference type="RefSeq" id="WP_349280985.1">
    <property type="nucleotide sequence ID" value="NZ_CBCSCU010000033.1"/>
</dbReference>
<dbReference type="FunFam" id="3.40.50.300:FF:000042">
    <property type="entry name" value="Maltose/maltodextrin ABC transporter, ATP-binding protein"/>
    <property type="match status" value="1"/>
</dbReference>
<dbReference type="Pfam" id="PF17912">
    <property type="entry name" value="OB_MalK"/>
    <property type="match status" value="1"/>
</dbReference>
<name>A0AAU7LV85_9BURK</name>
<dbReference type="InterPro" id="IPR015855">
    <property type="entry name" value="ABC_transpr_MalK-like"/>
</dbReference>
<dbReference type="PANTHER" id="PTHR43875:SF10">
    <property type="entry name" value="BLL2173 PROTEIN"/>
    <property type="match status" value="1"/>
</dbReference>
<dbReference type="InterPro" id="IPR017871">
    <property type="entry name" value="ABC_transporter-like_CS"/>
</dbReference>
<dbReference type="AlphaFoldDB" id="A0AAU7LV85"/>
<dbReference type="SUPFAM" id="SSF50331">
    <property type="entry name" value="MOP-like"/>
    <property type="match status" value="1"/>
</dbReference>
<dbReference type="InterPro" id="IPR003439">
    <property type="entry name" value="ABC_transporter-like_ATP-bd"/>
</dbReference>
<dbReference type="InterPro" id="IPR008995">
    <property type="entry name" value="Mo/tungstate-bd_C_term_dom"/>
</dbReference>
<dbReference type="NCBIfam" id="NF008653">
    <property type="entry name" value="PRK11650.1"/>
    <property type="match status" value="1"/>
</dbReference>
<keyword evidence="2" id="KW-0472">Membrane</keyword>
<gene>
    <name evidence="6" type="primary">ugpC</name>
    <name evidence="6" type="ORF">ABLV49_07450</name>
</gene>
<dbReference type="GO" id="GO:0055052">
    <property type="term" value="C:ATP-binding cassette (ABC) transporter complex, substrate-binding subunit-containing"/>
    <property type="evidence" value="ECO:0007669"/>
    <property type="project" value="TreeGrafter"/>
</dbReference>
<evidence type="ECO:0000259" key="5">
    <source>
        <dbReference type="PROSITE" id="PS50893"/>
    </source>
</evidence>
<feature type="domain" description="ABC transporter" evidence="5">
    <location>
        <begin position="4"/>
        <end position="234"/>
    </location>
</feature>